<dbReference type="Proteomes" id="UP000054826">
    <property type="component" value="Unassembled WGS sequence"/>
</dbReference>
<dbReference type="EMBL" id="JYDV01000057">
    <property type="protein sequence ID" value="KRZ37532.1"/>
    <property type="molecule type" value="Genomic_DNA"/>
</dbReference>
<evidence type="ECO:0000313" key="2">
    <source>
        <dbReference type="Proteomes" id="UP000054826"/>
    </source>
</evidence>
<sequence length="108" mass="12444">MFSKVYPKQAASFYSYEKPACIIEIRSRNLNDIESQHVEPEGSVTMIARFCNQKKKKNRWSCDKLMCRIATTMTQLTCSTEKNLSHTQILLNAETALEYKNADFFHAG</sequence>
<name>A0A0V1JRG0_TRIPS</name>
<gene>
    <name evidence="1" type="ORF">T4C_352</name>
</gene>
<evidence type="ECO:0000313" key="1">
    <source>
        <dbReference type="EMBL" id="KRZ37532.1"/>
    </source>
</evidence>
<proteinExistence type="predicted"/>
<organism evidence="1 2">
    <name type="scientific">Trichinella pseudospiralis</name>
    <name type="common">Parasitic roundworm</name>
    <dbReference type="NCBI Taxonomy" id="6337"/>
    <lineage>
        <taxon>Eukaryota</taxon>
        <taxon>Metazoa</taxon>
        <taxon>Ecdysozoa</taxon>
        <taxon>Nematoda</taxon>
        <taxon>Enoplea</taxon>
        <taxon>Dorylaimia</taxon>
        <taxon>Trichinellida</taxon>
        <taxon>Trichinellidae</taxon>
        <taxon>Trichinella</taxon>
    </lineage>
</organism>
<protein>
    <submittedName>
        <fullName evidence="1">Uncharacterized protein</fullName>
    </submittedName>
</protein>
<comment type="caution">
    <text evidence="1">The sequence shown here is derived from an EMBL/GenBank/DDBJ whole genome shotgun (WGS) entry which is preliminary data.</text>
</comment>
<reference evidence="1 2" key="1">
    <citation type="submission" date="2015-01" db="EMBL/GenBank/DDBJ databases">
        <title>Evolution of Trichinella species and genotypes.</title>
        <authorList>
            <person name="Korhonen P.K."/>
            <person name="Edoardo P."/>
            <person name="Giuseppe L.R."/>
            <person name="Gasser R.B."/>
        </authorList>
    </citation>
    <scope>NUCLEOTIDE SEQUENCE [LARGE SCALE GENOMIC DNA]</scope>
    <source>
        <strain evidence="1">ISS176</strain>
    </source>
</reference>
<accession>A0A0V1JRG0</accession>
<dbReference type="AlphaFoldDB" id="A0A0V1JRG0"/>